<dbReference type="InterPro" id="IPR011201">
    <property type="entry name" value="Zinc-ribbon_6_bact"/>
</dbReference>
<feature type="domain" description="Zinc-ribbon" evidence="1">
    <location>
        <begin position="7"/>
        <end position="95"/>
    </location>
</feature>
<dbReference type="PIRSF" id="PIRSF012641">
    <property type="entry name" value="UCP012641"/>
    <property type="match status" value="1"/>
</dbReference>
<accession>A0A3S4FM97</accession>
<gene>
    <name evidence="2" type="ORF">MB901379_01984</name>
</gene>
<sequence length="363" mass="40941">MCWMRDFHCPNCGQRLTFENSTCLSCGSPLGFSLDQMALLVIAEHHDGSEHAGAVPADHFRLCKNLHLAECNWLVSAQHPNGLCESCVLTVERPNDGDAVGLAEFARAEAAKRRLVAELSELKLPIVGRDEDPEGGLAFRLLSSAHENVVTGHENGFITLDLAEGDDVHREQLRVEMDEPYRTLLGHFRHEVGHYYFYRLIERATDDRADQAYLTTFRELFGDPDADYQEALDRHYRDGAPEGWQERFVSSYATMHPAEDWAETFAHYLHIRDALDTAAWCGLAPASATFDRPTLGPSAFPTIIDMWLPLSWSLNMVNRSMGHDDLYPFVLPTAVLNKMRFIHDVIHETTSDSRDSRDTGRPA</sequence>
<dbReference type="AlphaFoldDB" id="A0A3S4FM97"/>
<dbReference type="KEGG" id="mbai:MB901379_01984"/>
<reference evidence="3" key="1">
    <citation type="submission" date="2018-02" db="EMBL/GenBank/DDBJ databases">
        <authorList>
            <person name="Seth-Smith MB H."/>
            <person name="Seth-Smith H."/>
        </authorList>
    </citation>
    <scope>NUCLEOTIDE SEQUENCE [LARGE SCALE GENOMIC DNA]</scope>
</reference>
<name>A0A3S4FM97_9MYCO</name>
<dbReference type="Gene3D" id="3.40.390.70">
    <property type="match status" value="1"/>
</dbReference>
<proteinExistence type="predicted"/>
<protein>
    <recommendedName>
        <fullName evidence="1">Zinc-ribbon domain-containing protein</fullName>
    </recommendedName>
</protein>
<evidence type="ECO:0000259" key="1">
    <source>
        <dbReference type="Pfam" id="PF10005"/>
    </source>
</evidence>
<evidence type="ECO:0000313" key="2">
    <source>
        <dbReference type="EMBL" id="VDM88422.1"/>
    </source>
</evidence>
<keyword evidence="3" id="KW-1185">Reference proteome</keyword>
<organism evidence="2 3">
    <name type="scientific">Mycobacterium basiliense</name>
    <dbReference type="NCBI Taxonomy" id="2094119"/>
    <lineage>
        <taxon>Bacteria</taxon>
        <taxon>Bacillati</taxon>
        <taxon>Actinomycetota</taxon>
        <taxon>Actinomycetes</taxon>
        <taxon>Mycobacteriales</taxon>
        <taxon>Mycobacteriaceae</taxon>
        <taxon>Mycobacterium</taxon>
    </lineage>
</organism>
<dbReference type="Proteomes" id="UP000269998">
    <property type="component" value="Chromosome"/>
</dbReference>
<dbReference type="Pfam" id="PF10005">
    <property type="entry name" value="Zn_ribbon_DZR_6"/>
    <property type="match status" value="1"/>
</dbReference>
<dbReference type="InterPro" id="IPR031321">
    <property type="entry name" value="UCP012641"/>
</dbReference>
<evidence type="ECO:0000313" key="3">
    <source>
        <dbReference type="Proteomes" id="UP000269998"/>
    </source>
</evidence>
<dbReference type="EMBL" id="LR130759">
    <property type="protein sequence ID" value="VDM88422.1"/>
    <property type="molecule type" value="Genomic_DNA"/>
</dbReference>
<dbReference type="Pfam" id="PF15887">
    <property type="entry name" value="Peptidase_Mx"/>
    <property type="match status" value="1"/>
</dbReference>